<dbReference type="GO" id="GO:0004222">
    <property type="term" value="F:metalloendopeptidase activity"/>
    <property type="evidence" value="ECO:0007669"/>
    <property type="project" value="InterPro"/>
</dbReference>
<evidence type="ECO:0000313" key="15">
    <source>
        <dbReference type="Proteomes" id="UP000310636"/>
    </source>
</evidence>
<evidence type="ECO:0000256" key="3">
    <source>
        <dbReference type="ARBA" id="ARBA00022670"/>
    </source>
</evidence>
<evidence type="ECO:0000256" key="4">
    <source>
        <dbReference type="ARBA" id="ARBA00022692"/>
    </source>
</evidence>
<dbReference type="RefSeq" id="WP_136370845.1">
    <property type="nucleotide sequence ID" value="NZ_SSOB01000019.1"/>
</dbReference>
<evidence type="ECO:0000256" key="9">
    <source>
        <dbReference type="ARBA" id="ARBA00023049"/>
    </source>
</evidence>
<organism evidence="14 15">
    <name type="scientific">Cohnella fermenti</name>
    <dbReference type="NCBI Taxonomy" id="2565925"/>
    <lineage>
        <taxon>Bacteria</taxon>
        <taxon>Bacillati</taxon>
        <taxon>Bacillota</taxon>
        <taxon>Bacilli</taxon>
        <taxon>Bacillales</taxon>
        <taxon>Paenibacillaceae</taxon>
        <taxon>Cohnella</taxon>
    </lineage>
</organism>
<dbReference type="GO" id="GO:0006508">
    <property type="term" value="P:proteolysis"/>
    <property type="evidence" value="ECO:0007669"/>
    <property type="project" value="UniProtKB-KW"/>
</dbReference>
<comment type="subcellular location">
    <subcellularLocation>
        <location evidence="1">Cell membrane</location>
        <topology evidence="1">Multi-pass membrane protein</topology>
    </subcellularLocation>
</comment>
<keyword evidence="9 11" id="KW-0482">Metalloprotease</keyword>
<keyword evidence="10 12" id="KW-0472">Membrane</keyword>
<comment type="caution">
    <text evidence="14">The sequence shown here is derived from an EMBL/GenBank/DDBJ whole genome shotgun (WGS) entry which is preliminary data.</text>
</comment>
<feature type="transmembrane region" description="Helical" evidence="12">
    <location>
        <begin position="52"/>
        <end position="70"/>
    </location>
</feature>
<dbReference type="PANTHER" id="PTHR43221">
    <property type="entry name" value="PROTEASE HTPX"/>
    <property type="match status" value="1"/>
</dbReference>
<comment type="similarity">
    <text evidence="11">Belongs to the peptidase M48 family.</text>
</comment>
<evidence type="ECO:0000256" key="10">
    <source>
        <dbReference type="ARBA" id="ARBA00023136"/>
    </source>
</evidence>
<feature type="transmembrane region" description="Helical" evidence="12">
    <location>
        <begin position="178"/>
        <end position="201"/>
    </location>
</feature>
<dbReference type="OrthoDB" id="15218at2"/>
<protein>
    <submittedName>
        <fullName evidence="14">Protease HtpX</fullName>
    </submittedName>
</protein>
<name>A0A4S4BTD5_9BACL</name>
<proteinExistence type="inferred from homology"/>
<dbReference type="EMBL" id="SSOB01000019">
    <property type="protein sequence ID" value="THF77545.1"/>
    <property type="molecule type" value="Genomic_DNA"/>
</dbReference>
<dbReference type="PANTHER" id="PTHR43221:SF1">
    <property type="entry name" value="PROTEASE HTPX"/>
    <property type="match status" value="1"/>
</dbReference>
<evidence type="ECO:0000256" key="12">
    <source>
        <dbReference type="SAM" id="Phobius"/>
    </source>
</evidence>
<dbReference type="Proteomes" id="UP000310636">
    <property type="component" value="Unassembled WGS sequence"/>
</dbReference>
<keyword evidence="2" id="KW-1003">Cell membrane</keyword>
<keyword evidence="7 11" id="KW-0862">Zinc</keyword>
<keyword evidence="6 11" id="KW-0378">Hydrolase</keyword>
<keyword evidence="15" id="KW-1185">Reference proteome</keyword>
<keyword evidence="3 11" id="KW-0645">Protease</keyword>
<gene>
    <name evidence="14" type="ORF">E6C55_16135</name>
</gene>
<evidence type="ECO:0000256" key="7">
    <source>
        <dbReference type="ARBA" id="ARBA00022833"/>
    </source>
</evidence>
<evidence type="ECO:0000256" key="2">
    <source>
        <dbReference type="ARBA" id="ARBA00022475"/>
    </source>
</evidence>
<dbReference type="InterPro" id="IPR050083">
    <property type="entry name" value="HtpX_protease"/>
</dbReference>
<dbReference type="Gene3D" id="3.30.2010.10">
    <property type="entry name" value="Metalloproteases ('zincins'), catalytic domain"/>
    <property type="match status" value="1"/>
</dbReference>
<accession>A0A4S4BTD5</accession>
<keyword evidence="4 12" id="KW-0812">Transmembrane</keyword>
<dbReference type="GO" id="GO:0005886">
    <property type="term" value="C:plasma membrane"/>
    <property type="evidence" value="ECO:0007669"/>
    <property type="project" value="UniProtKB-SubCell"/>
</dbReference>
<dbReference type="CDD" id="cd07335">
    <property type="entry name" value="M48B_HtpX_like"/>
    <property type="match status" value="1"/>
</dbReference>
<evidence type="ECO:0000313" key="14">
    <source>
        <dbReference type="EMBL" id="THF77545.1"/>
    </source>
</evidence>
<reference evidence="14 15" key="1">
    <citation type="submission" date="2019-04" db="EMBL/GenBank/DDBJ databases">
        <title>Cohnella sp. nov. isolated from preserved vegetables.</title>
        <authorList>
            <person name="Lin S.-Y."/>
            <person name="Hung M.-H."/>
            <person name="Young C.-C."/>
        </authorList>
    </citation>
    <scope>NUCLEOTIDE SEQUENCE [LARGE SCALE GENOMIC DNA]</scope>
    <source>
        <strain evidence="14 15">CC-MHH1044</strain>
    </source>
</reference>
<keyword evidence="5" id="KW-0479">Metal-binding</keyword>
<evidence type="ECO:0000256" key="11">
    <source>
        <dbReference type="RuleBase" id="RU003983"/>
    </source>
</evidence>
<comment type="cofactor">
    <cofactor evidence="11">
        <name>Zn(2+)</name>
        <dbReference type="ChEBI" id="CHEBI:29105"/>
    </cofactor>
    <text evidence="11">Binds 1 zinc ion per subunit.</text>
</comment>
<feature type="transmembrane region" description="Helical" evidence="12">
    <location>
        <begin position="26"/>
        <end position="46"/>
    </location>
</feature>
<evidence type="ECO:0000256" key="6">
    <source>
        <dbReference type="ARBA" id="ARBA00022801"/>
    </source>
</evidence>
<feature type="domain" description="Peptidase M48" evidence="13">
    <location>
        <begin position="93"/>
        <end position="306"/>
    </location>
</feature>
<feature type="transmembrane region" description="Helical" evidence="12">
    <location>
        <begin position="207"/>
        <end position="231"/>
    </location>
</feature>
<keyword evidence="8 12" id="KW-1133">Transmembrane helix</keyword>
<dbReference type="InterPro" id="IPR001915">
    <property type="entry name" value="Peptidase_M48"/>
</dbReference>
<dbReference type="Pfam" id="PF01435">
    <property type="entry name" value="Peptidase_M48"/>
    <property type="match status" value="1"/>
</dbReference>
<evidence type="ECO:0000256" key="1">
    <source>
        <dbReference type="ARBA" id="ARBA00004651"/>
    </source>
</evidence>
<evidence type="ECO:0000256" key="8">
    <source>
        <dbReference type="ARBA" id="ARBA00022989"/>
    </source>
</evidence>
<dbReference type="GO" id="GO:0046872">
    <property type="term" value="F:metal ion binding"/>
    <property type="evidence" value="ECO:0007669"/>
    <property type="project" value="UniProtKB-KW"/>
</dbReference>
<sequence length="309" mass="34524">MELDFTSMTERIKGSSLNIKSGKWRAFGWFLLTNAMILLSLAIISSGALIGLFPYVLLLGCAFPFIALWFSRWRAKRSHSIHVINVSDFRSEEERSLYELVESIGRKAGLAQTPQIGVYDSEEVNAFATGATRNRSLVAFSSGLIDTLDERAIAAVAAHEIAHIANGDMVTLSLVQSVVNTIVLLCTLPLRVLGWLAFWLADRNGEWVYGLITAARWLITVFLVFLGSLAVKAFSRRREFEADRLAGELIDREAMVHALDSLRSRAPIVLRSQKAFAAFRINGEKRWLDLFSDHPSIERRIARLRQGAG</sequence>
<evidence type="ECO:0000256" key="5">
    <source>
        <dbReference type="ARBA" id="ARBA00022723"/>
    </source>
</evidence>
<dbReference type="AlphaFoldDB" id="A0A4S4BTD5"/>
<evidence type="ECO:0000259" key="13">
    <source>
        <dbReference type="Pfam" id="PF01435"/>
    </source>
</evidence>